<evidence type="ECO:0000313" key="1">
    <source>
        <dbReference type="EMBL" id="CAG8795471.1"/>
    </source>
</evidence>
<accession>A0ACA9RIK9</accession>
<organism evidence="1 2">
    <name type="scientific">Cetraspora pellucida</name>
    <dbReference type="NCBI Taxonomy" id="1433469"/>
    <lineage>
        <taxon>Eukaryota</taxon>
        <taxon>Fungi</taxon>
        <taxon>Fungi incertae sedis</taxon>
        <taxon>Mucoromycota</taxon>
        <taxon>Glomeromycotina</taxon>
        <taxon>Glomeromycetes</taxon>
        <taxon>Diversisporales</taxon>
        <taxon>Gigasporaceae</taxon>
        <taxon>Cetraspora</taxon>
    </lineage>
</organism>
<name>A0ACA9RIK9_9GLOM</name>
<keyword evidence="2" id="KW-1185">Reference proteome</keyword>
<dbReference type="Proteomes" id="UP000789366">
    <property type="component" value="Unassembled WGS sequence"/>
</dbReference>
<comment type="caution">
    <text evidence="1">The sequence shown here is derived from an EMBL/GenBank/DDBJ whole genome shotgun (WGS) entry which is preliminary data.</text>
</comment>
<evidence type="ECO:0000313" key="2">
    <source>
        <dbReference type="Proteomes" id="UP000789366"/>
    </source>
</evidence>
<reference evidence="1" key="1">
    <citation type="submission" date="2021-06" db="EMBL/GenBank/DDBJ databases">
        <authorList>
            <person name="Kallberg Y."/>
            <person name="Tangrot J."/>
            <person name="Rosling A."/>
        </authorList>
    </citation>
    <scope>NUCLEOTIDE SEQUENCE</scope>
    <source>
        <strain evidence="1">28 12/20/2015</strain>
    </source>
</reference>
<feature type="non-terminal residue" evidence="1">
    <location>
        <position position="1"/>
    </location>
</feature>
<dbReference type="EMBL" id="CAJVPW010073611">
    <property type="protein sequence ID" value="CAG8795471.1"/>
    <property type="molecule type" value="Genomic_DNA"/>
</dbReference>
<gene>
    <name evidence="1" type="ORF">SPELUC_LOCUS17595</name>
</gene>
<proteinExistence type="predicted"/>
<sequence>KEKNIYDPSQTPFTIAINAKKYRDSILNKDSISENMTSSNDIISSDSVISLDDTTNILSKVTYPWLRLGQKEKNYALFCKLCEAAKFNYNFVTDCEYLKEQLIKRHIETQDHQKLTK</sequence>
<protein>
    <submittedName>
        <fullName evidence="1">14226_t:CDS:1</fullName>
    </submittedName>
</protein>
<feature type="non-terminal residue" evidence="1">
    <location>
        <position position="117"/>
    </location>
</feature>